<reference evidence="2 3" key="1">
    <citation type="submission" date="2019-02" db="EMBL/GenBank/DDBJ databases">
        <title>Deep-cultivation of Planctomycetes and their phenomic and genomic characterization uncovers novel biology.</title>
        <authorList>
            <person name="Wiegand S."/>
            <person name="Jogler M."/>
            <person name="Boedeker C."/>
            <person name="Pinto D."/>
            <person name="Vollmers J."/>
            <person name="Rivas-Marin E."/>
            <person name="Kohn T."/>
            <person name="Peeters S.H."/>
            <person name="Heuer A."/>
            <person name="Rast P."/>
            <person name="Oberbeckmann S."/>
            <person name="Bunk B."/>
            <person name="Jeske O."/>
            <person name="Meyerdierks A."/>
            <person name="Storesund J.E."/>
            <person name="Kallscheuer N."/>
            <person name="Luecker S."/>
            <person name="Lage O.M."/>
            <person name="Pohl T."/>
            <person name="Merkel B.J."/>
            <person name="Hornburger P."/>
            <person name="Mueller R.-W."/>
            <person name="Bruemmer F."/>
            <person name="Labrenz M."/>
            <person name="Spormann A.M."/>
            <person name="Op den Camp H."/>
            <person name="Overmann J."/>
            <person name="Amann R."/>
            <person name="Jetten M.S.M."/>
            <person name="Mascher T."/>
            <person name="Medema M.H."/>
            <person name="Devos D.P."/>
            <person name="Kaster A.-K."/>
            <person name="Ovreas L."/>
            <person name="Rohde M."/>
            <person name="Galperin M.Y."/>
            <person name="Jogler C."/>
        </authorList>
    </citation>
    <scope>NUCLEOTIDE SEQUENCE [LARGE SCALE GENOMIC DNA]</scope>
    <source>
        <strain evidence="2 3">K23_9</strain>
    </source>
</reference>
<proteinExistence type="predicted"/>
<name>A0A517NRU2_9BACT</name>
<dbReference type="Gene3D" id="2.60.120.620">
    <property type="entry name" value="q2cbj1_9rhob like domain"/>
    <property type="match status" value="1"/>
</dbReference>
<dbReference type="Proteomes" id="UP000319817">
    <property type="component" value="Chromosome"/>
</dbReference>
<keyword evidence="2" id="KW-0223">Dioxygenase</keyword>
<dbReference type="PANTHER" id="PTHR20883:SF48">
    <property type="entry name" value="ECTOINE DIOXYGENASE"/>
    <property type="match status" value="1"/>
</dbReference>
<comment type="cofactor">
    <cofactor evidence="1">
        <name>Fe(2+)</name>
        <dbReference type="ChEBI" id="CHEBI:29033"/>
    </cofactor>
</comment>
<accession>A0A517NRU2</accession>
<dbReference type="RefSeq" id="WP_145417434.1">
    <property type="nucleotide sequence ID" value="NZ_CP036526.1"/>
</dbReference>
<dbReference type="EMBL" id="CP036526">
    <property type="protein sequence ID" value="QDT09864.1"/>
    <property type="molecule type" value="Genomic_DNA"/>
</dbReference>
<evidence type="ECO:0000256" key="1">
    <source>
        <dbReference type="ARBA" id="ARBA00001954"/>
    </source>
</evidence>
<keyword evidence="3" id="KW-1185">Reference proteome</keyword>
<evidence type="ECO:0000313" key="3">
    <source>
        <dbReference type="Proteomes" id="UP000319817"/>
    </source>
</evidence>
<protein>
    <submittedName>
        <fullName evidence="2">Phytanoyl-CoA dioxygenase (PhyH)</fullName>
    </submittedName>
</protein>
<dbReference type="OrthoDB" id="9796766at2"/>
<dbReference type="GO" id="GO:0005506">
    <property type="term" value="F:iron ion binding"/>
    <property type="evidence" value="ECO:0007669"/>
    <property type="project" value="UniProtKB-ARBA"/>
</dbReference>
<dbReference type="AlphaFoldDB" id="A0A517NRU2"/>
<sequence>MLSDHFANRQLTSAELEGFQQNGYCHLAGLLKPAGIEQMLKECMDAWAEEKGPYDPNSTWLKNALLVDIHHKSKLVRDYYFEGPLVEIANQIKGATSQLTLKMRGNTSVFGWHQDNGYGELAPYNATTCLAALEDNNAETGCLWVLPGSHKQGQIQTRCNAEDREKLGEVVVDVDESQAIPVPMKAGDCLLLGCWTLHKSEGNFSEDQDRRVLFLRYADADAVEVYNDNRPRLGRLLSGSTIFPEVATFESEL</sequence>
<dbReference type="SUPFAM" id="SSF51197">
    <property type="entry name" value="Clavaminate synthase-like"/>
    <property type="match status" value="1"/>
</dbReference>
<dbReference type="InterPro" id="IPR008775">
    <property type="entry name" value="Phytyl_CoA_dOase-like"/>
</dbReference>
<dbReference type="Pfam" id="PF05721">
    <property type="entry name" value="PhyH"/>
    <property type="match status" value="1"/>
</dbReference>
<dbReference type="GO" id="GO:0016706">
    <property type="term" value="F:2-oxoglutarate-dependent dioxygenase activity"/>
    <property type="evidence" value="ECO:0007669"/>
    <property type="project" value="UniProtKB-ARBA"/>
</dbReference>
<keyword evidence="2" id="KW-0560">Oxidoreductase</keyword>
<organism evidence="2 3">
    <name type="scientific">Stieleria marina</name>
    <dbReference type="NCBI Taxonomy" id="1930275"/>
    <lineage>
        <taxon>Bacteria</taxon>
        <taxon>Pseudomonadati</taxon>
        <taxon>Planctomycetota</taxon>
        <taxon>Planctomycetia</taxon>
        <taxon>Pirellulales</taxon>
        <taxon>Pirellulaceae</taxon>
        <taxon>Stieleria</taxon>
    </lineage>
</organism>
<evidence type="ECO:0000313" key="2">
    <source>
        <dbReference type="EMBL" id="QDT09864.1"/>
    </source>
</evidence>
<gene>
    <name evidence="2" type="ORF">K239x_18160</name>
</gene>
<dbReference type="PANTHER" id="PTHR20883">
    <property type="entry name" value="PHYTANOYL-COA DIOXYGENASE DOMAIN CONTAINING 1"/>
    <property type="match status" value="1"/>
</dbReference>